<accession>A0AAV3RM23</accession>
<keyword evidence="12" id="KW-1185">Reference proteome</keyword>
<keyword evidence="3" id="KW-0813">Transport</keyword>
<dbReference type="GO" id="GO:0036444">
    <property type="term" value="P:calcium import into the mitochondrion"/>
    <property type="evidence" value="ECO:0007669"/>
    <property type="project" value="TreeGrafter"/>
</dbReference>
<dbReference type="PANTHER" id="PTHR13462:SF31">
    <property type="entry name" value="CALCIUM UNIPORTER PROTEIN 1, MITOCHONDRIAL"/>
    <property type="match status" value="1"/>
</dbReference>
<dbReference type="Pfam" id="PF04678">
    <property type="entry name" value="MCU"/>
    <property type="match status" value="1"/>
</dbReference>
<gene>
    <name evidence="11" type="ORF">LIER_28561</name>
</gene>
<evidence type="ECO:0000313" key="12">
    <source>
        <dbReference type="Proteomes" id="UP001454036"/>
    </source>
</evidence>
<dbReference type="InterPro" id="IPR039055">
    <property type="entry name" value="MCU_fam"/>
</dbReference>
<dbReference type="EMBL" id="BAABME010009555">
    <property type="protein sequence ID" value="GAA0175377.1"/>
    <property type="molecule type" value="Genomic_DNA"/>
</dbReference>
<dbReference type="Proteomes" id="UP001454036">
    <property type="component" value="Unassembled WGS sequence"/>
</dbReference>
<keyword evidence="7" id="KW-1133">Transmembrane helix</keyword>
<dbReference type="InterPro" id="IPR006769">
    <property type="entry name" value="MCU_C"/>
</dbReference>
<comment type="subcellular location">
    <subcellularLocation>
        <location evidence="1">Membrane</location>
        <topology evidence="1">Multi-pass membrane protein</topology>
    </subcellularLocation>
</comment>
<protein>
    <recommendedName>
        <fullName evidence="10">Calcium uniporter protein C-terminal domain-containing protein</fullName>
    </recommendedName>
</protein>
<comment type="similarity">
    <text evidence="2">Belongs to the MCU (TC 1.A.77) family.</text>
</comment>
<evidence type="ECO:0000256" key="5">
    <source>
        <dbReference type="ARBA" id="ARBA00022692"/>
    </source>
</evidence>
<evidence type="ECO:0000256" key="1">
    <source>
        <dbReference type="ARBA" id="ARBA00004141"/>
    </source>
</evidence>
<keyword evidence="6" id="KW-0106">Calcium</keyword>
<reference evidence="11 12" key="1">
    <citation type="submission" date="2024-01" db="EMBL/GenBank/DDBJ databases">
        <title>The complete chloroplast genome sequence of Lithospermum erythrorhizon: insights into the phylogenetic relationship among Boraginaceae species and the maternal lineages of purple gromwells.</title>
        <authorList>
            <person name="Okada T."/>
            <person name="Watanabe K."/>
        </authorList>
    </citation>
    <scope>NUCLEOTIDE SEQUENCE [LARGE SCALE GENOMIC DNA]</scope>
</reference>
<organism evidence="11 12">
    <name type="scientific">Lithospermum erythrorhizon</name>
    <name type="common">Purple gromwell</name>
    <name type="synonym">Lithospermum officinale var. erythrorhizon</name>
    <dbReference type="NCBI Taxonomy" id="34254"/>
    <lineage>
        <taxon>Eukaryota</taxon>
        <taxon>Viridiplantae</taxon>
        <taxon>Streptophyta</taxon>
        <taxon>Embryophyta</taxon>
        <taxon>Tracheophyta</taxon>
        <taxon>Spermatophyta</taxon>
        <taxon>Magnoliopsida</taxon>
        <taxon>eudicotyledons</taxon>
        <taxon>Gunneridae</taxon>
        <taxon>Pentapetalae</taxon>
        <taxon>asterids</taxon>
        <taxon>lamiids</taxon>
        <taxon>Boraginales</taxon>
        <taxon>Boraginaceae</taxon>
        <taxon>Boraginoideae</taxon>
        <taxon>Lithospermeae</taxon>
        <taxon>Lithospermum</taxon>
    </lineage>
</organism>
<evidence type="ECO:0000256" key="2">
    <source>
        <dbReference type="ARBA" id="ARBA00005653"/>
    </source>
</evidence>
<proteinExistence type="inferred from homology"/>
<dbReference type="GO" id="GO:1990246">
    <property type="term" value="C:uniplex complex"/>
    <property type="evidence" value="ECO:0007669"/>
    <property type="project" value="TreeGrafter"/>
</dbReference>
<keyword evidence="4" id="KW-0109">Calcium transport</keyword>
<evidence type="ECO:0000256" key="3">
    <source>
        <dbReference type="ARBA" id="ARBA00022448"/>
    </source>
</evidence>
<evidence type="ECO:0000256" key="4">
    <source>
        <dbReference type="ARBA" id="ARBA00022568"/>
    </source>
</evidence>
<feature type="domain" description="Calcium uniporter protein C-terminal" evidence="10">
    <location>
        <begin position="160"/>
        <end position="320"/>
    </location>
</feature>
<dbReference type="AlphaFoldDB" id="A0AAV3RM23"/>
<dbReference type="GO" id="GO:0051560">
    <property type="term" value="P:mitochondrial calcium ion homeostasis"/>
    <property type="evidence" value="ECO:0007669"/>
    <property type="project" value="InterPro"/>
</dbReference>
<dbReference type="GO" id="GO:0005262">
    <property type="term" value="F:calcium channel activity"/>
    <property type="evidence" value="ECO:0007669"/>
    <property type="project" value="TreeGrafter"/>
</dbReference>
<name>A0AAV3RM23_LITER</name>
<evidence type="ECO:0000313" key="11">
    <source>
        <dbReference type="EMBL" id="GAA0175377.1"/>
    </source>
</evidence>
<keyword evidence="9" id="KW-0472">Membrane</keyword>
<evidence type="ECO:0000259" key="10">
    <source>
        <dbReference type="Pfam" id="PF04678"/>
    </source>
</evidence>
<evidence type="ECO:0000256" key="7">
    <source>
        <dbReference type="ARBA" id="ARBA00022989"/>
    </source>
</evidence>
<sequence length="351" mass="40108">MTMAFRKTLAQRLFKISQKTASNSLHICRVSSSSTSAKSIGTTDSDDLSPDPGNDGVFRRFIHRRPAYGSPANLPELWSMHSGEKLMERFKAMGIGKDRITLDVLRPPVEEVGKLKPEDARKLMKLACLEMVKLKLRQTQKNCLSYDEFVGLCSTTLFGEDQGVEVAKMLDQSGTVIVLGDVVFIRPEQVMKAIKGLIPEPRANVNDSRMKEELAEMEKQKVFIDQTAKSLVQKELWCGLGYLVIQTAAFMRLTFWELTWDVMEPICFYVTSMYFMAGYAFFLRTAKEPSFEGFFEARFSAKQRKLMKLHNFDIEKYNQLRRACYGDAFREPESSISYNSKFGDFHGHVVR</sequence>
<evidence type="ECO:0000256" key="9">
    <source>
        <dbReference type="ARBA" id="ARBA00023136"/>
    </source>
</evidence>
<dbReference type="PANTHER" id="PTHR13462">
    <property type="entry name" value="CALCIUM UNIPORTER PROTEIN, MITOCHONDRIAL"/>
    <property type="match status" value="1"/>
</dbReference>
<comment type="caution">
    <text evidence="11">The sequence shown here is derived from an EMBL/GenBank/DDBJ whole genome shotgun (WGS) entry which is preliminary data.</text>
</comment>
<keyword evidence="8" id="KW-0406">Ion transport</keyword>
<keyword evidence="5" id="KW-0812">Transmembrane</keyword>
<dbReference type="GO" id="GO:0015292">
    <property type="term" value="F:uniporter activity"/>
    <property type="evidence" value="ECO:0007669"/>
    <property type="project" value="TreeGrafter"/>
</dbReference>
<evidence type="ECO:0000256" key="6">
    <source>
        <dbReference type="ARBA" id="ARBA00022837"/>
    </source>
</evidence>
<evidence type="ECO:0000256" key="8">
    <source>
        <dbReference type="ARBA" id="ARBA00023065"/>
    </source>
</evidence>